<proteinExistence type="predicted"/>
<keyword evidence="3" id="KW-0472">Membrane</keyword>
<sequence length="314" mass="34368">MSKPKEAFKFGPFEQALAVVVVMGLAANPSIPYSFLSASGTLNGFPLLSPPLVMLVLIAYIGYHILARQEGARERDKALAKADTKSSSSSSSSSSSKPLSSSDVRSGGLPASSKSGNPAPKQVSGSGLDPRKDPSSNAFRKNYFLTMQGPGRPALVPFQDGLRPKAGQAEGTMWWDNVPEDATDLMAPRLEADKLKAMMKNPWAAEMLQKEVELLKLAKKQKEEEGRYEKVANMLQTLLGLLLCLVDMRLGMLAFVFFLWRHYTTAHARDMSDTKDAIETEKAELKKKISEAKKSSDSNDATLLSQLQQQLDRL</sequence>
<accession>A0A427YJV6</accession>
<comment type="caution">
    <text evidence="4">The sequence shown here is derived from an EMBL/GenBank/DDBJ whole genome shotgun (WGS) entry which is preliminary data.</text>
</comment>
<keyword evidence="3" id="KW-1133">Transmembrane helix</keyword>
<name>A0A427YJV6_9TREE</name>
<feature type="region of interest" description="Disordered" evidence="2">
    <location>
        <begin position="77"/>
        <end position="135"/>
    </location>
</feature>
<feature type="compositionally biased region" description="Low complexity" evidence="2">
    <location>
        <begin position="86"/>
        <end position="102"/>
    </location>
</feature>
<protein>
    <submittedName>
        <fullName evidence="4">Uncharacterized protein</fullName>
    </submittedName>
</protein>
<evidence type="ECO:0000313" key="4">
    <source>
        <dbReference type="EMBL" id="RSH91363.1"/>
    </source>
</evidence>
<evidence type="ECO:0000256" key="2">
    <source>
        <dbReference type="SAM" id="MobiDB-lite"/>
    </source>
</evidence>
<gene>
    <name evidence="4" type="ORF">EHS25_009662</name>
</gene>
<feature type="coiled-coil region" evidence="1">
    <location>
        <begin position="268"/>
        <end position="295"/>
    </location>
</feature>
<reference evidence="4 5" key="1">
    <citation type="submission" date="2018-11" db="EMBL/GenBank/DDBJ databases">
        <title>Genome sequence of Saitozyma podzolica DSM 27192.</title>
        <authorList>
            <person name="Aliyu H."/>
            <person name="Gorte O."/>
            <person name="Ochsenreither K."/>
        </authorList>
    </citation>
    <scope>NUCLEOTIDE SEQUENCE [LARGE SCALE GENOMIC DNA]</scope>
    <source>
        <strain evidence="4 5">DSM 27192</strain>
    </source>
</reference>
<dbReference type="OrthoDB" id="2592256at2759"/>
<keyword evidence="1" id="KW-0175">Coiled coil</keyword>
<dbReference type="AlphaFoldDB" id="A0A427YJV6"/>
<keyword evidence="3" id="KW-0812">Transmembrane</keyword>
<evidence type="ECO:0000256" key="1">
    <source>
        <dbReference type="SAM" id="Coils"/>
    </source>
</evidence>
<evidence type="ECO:0000313" key="5">
    <source>
        <dbReference type="Proteomes" id="UP000279259"/>
    </source>
</evidence>
<organism evidence="4 5">
    <name type="scientific">Saitozyma podzolica</name>
    <dbReference type="NCBI Taxonomy" id="1890683"/>
    <lineage>
        <taxon>Eukaryota</taxon>
        <taxon>Fungi</taxon>
        <taxon>Dikarya</taxon>
        <taxon>Basidiomycota</taxon>
        <taxon>Agaricomycotina</taxon>
        <taxon>Tremellomycetes</taxon>
        <taxon>Tremellales</taxon>
        <taxon>Trimorphomycetaceae</taxon>
        <taxon>Saitozyma</taxon>
    </lineage>
</organism>
<dbReference type="Proteomes" id="UP000279259">
    <property type="component" value="Unassembled WGS sequence"/>
</dbReference>
<feature type="transmembrane region" description="Helical" evidence="3">
    <location>
        <begin position="47"/>
        <end position="67"/>
    </location>
</feature>
<keyword evidence="5" id="KW-1185">Reference proteome</keyword>
<dbReference type="EMBL" id="RSCD01000008">
    <property type="protein sequence ID" value="RSH91363.1"/>
    <property type="molecule type" value="Genomic_DNA"/>
</dbReference>
<feature type="transmembrane region" description="Helical" evidence="3">
    <location>
        <begin position="237"/>
        <end position="260"/>
    </location>
</feature>
<feature type="transmembrane region" description="Helical" evidence="3">
    <location>
        <begin position="7"/>
        <end position="27"/>
    </location>
</feature>
<evidence type="ECO:0000256" key="3">
    <source>
        <dbReference type="SAM" id="Phobius"/>
    </source>
</evidence>